<comment type="subcellular location">
    <subcellularLocation>
        <location evidence="1">Nucleus</location>
    </subcellularLocation>
</comment>
<dbReference type="FunFam" id="2.60.210.10:FF:000028">
    <property type="entry name" value="Speckle-type POZ protein-like"/>
    <property type="match status" value="1"/>
</dbReference>
<evidence type="ECO:0000256" key="5">
    <source>
        <dbReference type="ARBA" id="ARBA00023242"/>
    </source>
</evidence>
<dbReference type="CDD" id="cd14821">
    <property type="entry name" value="BACK_SPOP_like"/>
    <property type="match status" value="1"/>
</dbReference>
<feature type="domain" description="MATH" evidence="7">
    <location>
        <begin position="19"/>
        <end position="149"/>
    </location>
</feature>
<dbReference type="InterPro" id="IPR002083">
    <property type="entry name" value="MATH/TRAF_dom"/>
</dbReference>
<proteinExistence type="inferred from homology"/>
<dbReference type="InterPro" id="IPR000210">
    <property type="entry name" value="BTB/POZ_dom"/>
</dbReference>
<dbReference type="GeneID" id="116297497"/>
<gene>
    <name evidence="9 10" type="primary">LOC116297497</name>
</gene>
<organism evidence="8 9">
    <name type="scientific">Actinia tenebrosa</name>
    <name type="common">Australian red waratah sea anemone</name>
    <dbReference type="NCBI Taxonomy" id="6105"/>
    <lineage>
        <taxon>Eukaryota</taxon>
        <taxon>Metazoa</taxon>
        <taxon>Cnidaria</taxon>
        <taxon>Anthozoa</taxon>
        <taxon>Hexacorallia</taxon>
        <taxon>Actiniaria</taxon>
        <taxon>Actiniidae</taxon>
        <taxon>Actinia</taxon>
    </lineage>
</organism>
<dbReference type="SMART" id="SM00225">
    <property type="entry name" value="BTB"/>
    <property type="match status" value="1"/>
</dbReference>
<accession>A0A6P8IA65</accession>
<dbReference type="SMART" id="SM00061">
    <property type="entry name" value="MATH"/>
    <property type="match status" value="1"/>
</dbReference>
<dbReference type="Gene3D" id="2.60.210.10">
    <property type="entry name" value="Apoptosis, Tumor Necrosis Factor Receptor Associated Protein 2, Chain A"/>
    <property type="match status" value="1"/>
</dbReference>
<evidence type="ECO:0000313" key="9">
    <source>
        <dbReference type="RefSeq" id="XP_031561590.1"/>
    </source>
</evidence>
<dbReference type="FunFam" id="3.30.710.10:FF:000008">
    <property type="entry name" value="Speckle-type POZ protein-like a"/>
    <property type="match status" value="1"/>
</dbReference>
<dbReference type="RefSeq" id="XP_031561591.1">
    <property type="nucleotide sequence ID" value="XM_031705731.1"/>
</dbReference>
<keyword evidence="5" id="KW-0539">Nucleus</keyword>
<evidence type="ECO:0000259" key="7">
    <source>
        <dbReference type="PROSITE" id="PS50144"/>
    </source>
</evidence>
<dbReference type="OrthoDB" id="6359816at2759"/>
<evidence type="ECO:0000256" key="1">
    <source>
        <dbReference type="ARBA" id="ARBA00004123"/>
    </source>
</evidence>
<evidence type="ECO:0000256" key="3">
    <source>
        <dbReference type="ARBA" id="ARBA00010846"/>
    </source>
</evidence>
<dbReference type="PROSITE" id="PS50097">
    <property type="entry name" value="BTB"/>
    <property type="match status" value="1"/>
</dbReference>
<dbReference type="Gene3D" id="6.10.250.3030">
    <property type="match status" value="1"/>
</dbReference>
<reference evidence="9 10" key="1">
    <citation type="submission" date="2025-04" db="UniProtKB">
        <authorList>
            <consortium name="RefSeq"/>
        </authorList>
    </citation>
    <scope>IDENTIFICATION</scope>
    <source>
        <tissue evidence="9 10">Tentacle</tissue>
    </source>
</reference>
<dbReference type="Gene3D" id="6.20.250.50">
    <property type="match status" value="1"/>
</dbReference>
<dbReference type="PROSITE" id="PS50144">
    <property type="entry name" value="MATH"/>
    <property type="match status" value="1"/>
</dbReference>
<name>A0A6P8IA65_ACTTE</name>
<dbReference type="Pfam" id="PF22486">
    <property type="entry name" value="MATH_2"/>
    <property type="match status" value="1"/>
</dbReference>
<evidence type="ECO:0000256" key="4">
    <source>
        <dbReference type="ARBA" id="ARBA00022786"/>
    </source>
</evidence>
<dbReference type="SUPFAM" id="SSF49599">
    <property type="entry name" value="TRAF domain-like"/>
    <property type="match status" value="1"/>
</dbReference>
<dbReference type="GO" id="GO:0005634">
    <property type="term" value="C:nucleus"/>
    <property type="evidence" value="ECO:0007669"/>
    <property type="project" value="UniProtKB-SubCell"/>
</dbReference>
<comment type="pathway">
    <text evidence="2">Protein modification; protein ubiquitination.</text>
</comment>
<dbReference type="Proteomes" id="UP000515163">
    <property type="component" value="Unplaced"/>
</dbReference>
<dbReference type="SUPFAM" id="SSF54695">
    <property type="entry name" value="POZ domain"/>
    <property type="match status" value="1"/>
</dbReference>
<dbReference type="Gene3D" id="3.30.710.10">
    <property type="entry name" value="Potassium Channel Kv1.1, Chain A"/>
    <property type="match status" value="1"/>
</dbReference>
<protein>
    <submittedName>
        <fullName evidence="9 10">Speckle-type POZ protein B-like</fullName>
    </submittedName>
</protein>
<dbReference type="RefSeq" id="XP_031561590.1">
    <property type="nucleotide sequence ID" value="XM_031705730.1"/>
</dbReference>
<dbReference type="InterPro" id="IPR008974">
    <property type="entry name" value="TRAF-like"/>
</dbReference>
<evidence type="ECO:0000313" key="8">
    <source>
        <dbReference type="Proteomes" id="UP000515163"/>
    </source>
</evidence>
<dbReference type="PANTHER" id="PTHR24413">
    <property type="entry name" value="SPECKLE-TYPE POZ PROTEIN"/>
    <property type="match status" value="1"/>
</dbReference>
<evidence type="ECO:0000313" key="10">
    <source>
        <dbReference type="RefSeq" id="XP_031561591.1"/>
    </source>
</evidence>
<keyword evidence="8" id="KW-1185">Reference proteome</keyword>
<dbReference type="InterPro" id="IPR011333">
    <property type="entry name" value="SKP1/BTB/POZ_sf"/>
</dbReference>
<dbReference type="KEGG" id="aten:116297497"/>
<sequence length="363" mass="41024">MSSTPVAENWCYTQIKVIKFSYMWTINNFSFCREEMGETLKSSTFSAGANDKMKWCLRVNPRGLDEESKDYLSLYLLLLLCNKSEVRAKFKFSILNANREETKAMESQRAYRFVQGKDWGFKKFIRRDFLMDEANGLLPNDTLTLFCEVSVEGDSVNVSGSSHSSALKVPDCKLSSDMEKLLTNGSFSDTVLVVDGREFYAHKAILAARSPVFNAMFEHEMKESRKGRVEISDIDPDVFNEMLKFVYTGNTPQIQGMAEDLLAAADKYDLERLKVMCEEALCNNLTVDNVCDVLILADMHSAKQLKGQSLDFINSHAAEVMESTGWKTLLCDQAHLIAEIFKSFLASTQTPCIGPPRKRQKTA</sequence>
<dbReference type="GO" id="GO:0043161">
    <property type="term" value="P:proteasome-mediated ubiquitin-dependent protein catabolic process"/>
    <property type="evidence" value="ECO:0007669"/>
    <property type="project" value="UniProtKB-ARBA"/>
</dbReference>
<feature type="domain" description="BTB" evidence="6">
    <location>
        <begin position="188"/>
        <end position="255"/>
    </location>
</feature>
<dbReference type="AlphaFoldDB" id="A0A6P8IA65"/>
<evidence type="ECO:0000259" key="6">
    <source>
        <dbReference type="PROSITE" id="PS50097"/>
    </source>
</evidence>
<comment type="similarity">
    <text evidence="3">Belongs to the Tdpoz family.</text>
</comment>
<dbReference type="Pfam" id="PF00651">
    <property type="entry name" value="BTB"/>
    <property type="match status" value="1"/>
</dbReference>
<evidence type="ECO:0000256" key="2">
    <source>
        <dbReference type="ARBA" id="ARBA00004906"/>
    </source>
</evidence>
<keyword evidence="4" id="KW-0833">Ubl conjugation pathway</keyword>